<evidence type="ECO:0000313" key="1">
    <source>
        <dbReference type="EMBL" id="CUS13271.1"/>
    </source>
</evidence>
<sequence length="182" mass="19795">MASLVCPFVLRSSLASTDNCVAHDHFLGPFAGSSKTPDLAYSPCINGIRRAFATVVLESGWTESEAQLLRDLQLWQEGTAGAVKIIILFKLSRSREQNRVKATLLFSRYVAGGAPVMSLYSIFPSPSQPYPDPWITVDELFGGMAPGGLNPGVQLPLSLERLRVRVEAEMRQQGFVPAVTGN</sequence>
<dbReference type="AlphaFoldDB" id="A0A292Q2H7"/>
<name>A0A292Q2H7_9PEZI</name>
<organism evidence="1 2">
    <name type="scientific">Tuber aestivum</name>
    <name type="common">summer truffle</name>
    <dbReference type="NCBI Taxonomy" id="59557"/>
    <lineage>
        <taxon>Eukaryota</taxon>
        <taxon>Fungi</taxon>
        <taxon>Dikarya</taxon>
        <taxon>Ascomycota</taxon>
        <taxon>Pezizomycotina</taxon>
        <taxon>Pezizomycetes</taxon>
        <taxon>Pezizales</taxon>
        <taxon>Tuberaceae</taxon>
        <taxon>Tuber</taxon>
    </lineage>
</organism>
<accession>A0A292Q2H7</accession>
<reference evidence="1" key="1">
    <citation type="submission" date="2015-10" db="EMBL/GenBank/DDBJ databases">
        <authorList>
            <person name="Regsiter A."/>
            <person name="william w."/>
        </authorList>
    </citation>
    <scope>NUCLEOTIDE SEQUENCE</scope>
    <source>
        <strain evidence="1">Montdore</strain>
    </source>
</reference>
<evidence type="ECO:0000313" key="2">
    <source>
        <dbReference type="Proteomes" id="UP001412239"/>
    </source>
</evidence>
<protein>
    <submittedName>
        <fullName evidence="1">Uncharacterized protein</fullName>
    </submittedName>
</protein>
<dbReference type="Proteomes" id="UP001412239">
    <property type="component" value="Unassembled WGS sequence"/>
</dbReference>
<keyword evidence="2" id="KW-1185">Reference proteome</keyword>
<dbReference type="EMBL" id="LN890975">
    <property type="protein sequence ID" value="CUS13271.1"/>
    <property type="molecule type" value="Genomic_DNA"/>
</dbReference>
<gene>
    <name evidence="1" type="ORF">GSTUAT00002647001</name>
</gene>
<proteinExistence type="predicted"/>